<gene>
    <name evidence="4" type="ORF">Pla8534_29940</name>
</gene>
<feature type="domain" description="GmrSD restriction endonucleases C-terminal" evidence="2">
    <location>
        <begin position="415"/>
        <end position="552"/>
    </location>
</feature>
<evidence type="ECO:0000313" key="5">
    <source>
        <dbReference type="Proteomes" id="UP000317648"/>
    </source>
</evidence>
<feature type="domain" description="GmrSD restriction endonucleases N-terminal" evidence="1">
    <location>
        <begin position="10"/>
        <end position="222"/>
    </location>
</feature>
<protein>
    <recommendedName>
        <fullName evidence="6">DUF262 domain-containing protein</fullName>
    </recommendedName>
</protein>
<proteinExistence type="predicted"/>
<dbReference type="InterPro" id="IPR004919">
    <property type="entry name" value="GmrSD_N"/>
</dbReference>
<dbReference type="Proteomes" id="UP000317648">
    <property type="component" value="Chromosome"/>
</dbReference>
<accession>A0A518DTL6</accession>
<evidence type="ECO:0000259" key="1">
    <source>
        <dbReference type="Pfam" id="PF03235"/>
    </source>
</evidence>
<evidence type="ECO:0008006" key="6">
    <source>
        <dbReference type="Google" id="ProtNLM"/>
    </source>
</evidence>
<dbReference type="OrthoDB" id="9798761at2"/>
<dbReference type="Pfam" id="PF03235">
    <property type="entry name" value="GmrSD_N"/>
    <property type="match status" value="1"/>
</dbReference>
<dbReference type="KEGG" id="lcre:Pla8534_29940"/>
<evidence type="ECO:0000259" key="2">
    <source>
        <dbReference type="Pfam" id="PF07510"/>
    </source>
</evidence>
<dbReference type="Pfam" id="PF18899">
    <property type="entry name" value="DUF5655"/>
    <property type="match status" value="1"/>
</dbReference>
<evidence type="ECO:0000313" key="4">
    <source>
        <dbReference type="EMBL" id="QDU95182.1"/>
    </source>
</evidence>
<dbReference type="PANTHER" id="PTHR35149:SF2">
    <property type="entry name" value="DUF262 DOMAIN-CONTAINING PROTEIN"/>
    <property type="match status" value="1"/>
</dbReference>
<name>A0A518DTL6_9BACT</name>
<dbReference type="EMBL" id="CP036433">
    <property type="protein sequence ID" value="QDU95182.1"/>
    <property type="molecule type" value="Genomic_DNA"/>
</dbReference>
<keyword evidence="5" id="KW-1185">Reference proteome</keyword>
<dbReference type="InterPro" id="IPR011089">
    <property type="entry name" value="GmrSD_C"/>
</dbReference>
<dbReference type="Pfam" id="PF07510">
    <property type="entry name" value="GmrSD_C"/>
    <property type="match status" value="1"/>
</dbReference>
<feature type="domain" description="DUF5655" evidence="3">
    <location>
        <begin position="594"/>
        <end position="695"/>
    </location>
</feature>
<dbReference type="RefSeq" id="WP_145053948.1">
    <property type="nucleotide sequence ID" value="NZ_CP036433.1"/>
</dbReference>
<reference evidence="4 5" key="1">
    <citation type="submission" date="2019-02" db="EMBL/GenBank/DDBJ databases">
        <title>Deep-cultivation of Planctomycetes and their phenomic and genomic characterization uncovers novel biology.</title>
        <authorList>
            <person name="Wiegand S."/>
            <person name="Jogler M."/>
            <person name="Boedeker C."/>
            <person name="Pinto D."/>
            <person name="Vollmers J."/>
            <person name="Rivas-Marin E."/>
            <person name="Kohn T."/>
            <person name="Peeters S.H."/>
            <person name="Heuer A."/>
            <person name="Rast P."/>
            <person name="Oberbeckmann S."/>
            <person name="Bunk B."/>
            <person name="Jeske O."/>
            <person name="Meyerdierks A."/>
            <person name="Storesund J.E."/>
            <person name="Kallscheuer N."/>
            <person name="Luecker S."/>
            <person name="Lage O.M."/>
            <person name="Pohl T."/>
            <person name="Merkel B.J."/>
            <person name="Hornburger P."/>
            <person name="Mueller R.-W."/>
            <person name="Bruemmer F."/>
            <person name="Labrenz M."/>
            <person name="Spormann A.M."/>
            <person name="Op den Camp H."/>
            <person name="Overmann J."/>
            <person name="Amann R."/>
            <person name="Jetten M.S.M."/>
            <person name="Mascher T."/>
            <person name="Medema M.H."/>
            <person name="Devos D.P."/>
            <person name="Kaster A.-K."/>
            <person name="Ovreas L."/>
            <person name="Rohde M."/>
            <person name="Galperin M.Y."/>
            <person name="Jogler C."/>
        </authorList>
    </citation>
    <scope>NUCLEOTIDE SEQUENCE [LARGE SCALE GENOMIC DNA]</scope>
    <source>
        <strain evidence="4 5">Pla85_3_4</strain>
    </source>
</reference>
<dbReference type="InterPro" id="IPR043714">
    <property type="entry name" value="DUF5655"/>
</dbReference>
<organism evidence="4 5">
    <name type="scientific">Lignipirellula cremea</name>
    <dbReference type="NCBI Taxonomy" id="2528010"/>
    <lineage>
        <taxon>Bacteria</taxon>
        <taxon>Pseudomonadati</taxon>
        <taxon>Planctomycetota</taxon>
        <taxon>Planctomycetia</taxon>
        <taxon>Pirellulales</taxon>
        <taxon>Pirellulaceae</taxon>
        <taxon>Lignipirellula</taxon>
    </lineage>
</organism>
<dbReference type="AlphaFoldDB" id="A0A518DTL6"/>
<evidence type="ECO:0000259" key="3">
    <source>
        <dbReference type="Pfam" id="PF18899"/>
    </source>
</evidence>
<sequence length="703" mass="80408">MKATEARLLDFLKKSPQFVIPIYQRTYSWTVKECQQLWEDIVRTGNNDGISVHFVGSIVYIEQGISQVTHQSPLLVIDGQQRLTTTTLLIAALAEAVGDSEPIEGFSSEMLRGYYLLNPLEKGDRKYKLLLSQSDKSTLTSIVAGLETPKEHSLRVMQNYELFASLLAGCNGDFQAVCKGLAKLVVVDIALNRDQDNPQLIFESMNSTGKELSQADLIRNFILMGLDPELQSRLYEQFWRPMEVDFGQEAYGTHFDAFMRHYLTVKSGEIPRLDEVYEAFKSHARSPKIASAGVEALVKDIRDFGRYFCAMALGAESDLQLKTAFHDLRELKVDVAFPFLLELYHDYMAGDLSQVDFLATVRLIESYVFRRAICNIPTNSMNKSFATFTKTLKKDRYFESILANFLLLPSYRRFPSDEEFRRDIQTRDLYNFRSRSYWLRRLENFGRKERVQVDEYTIEHIMPQNANLSSEWREALGTEWQRVQETWLHTLGNLTLTAYNADYSDRPFLEKRDMPQSPEKGLKQSPLKVNQGLSLLETWNEAEIKNRATRLASLAVGVWTAPDLAPDILDAYRPQKDSSTEYSVKDHPHLLTPTMRPVYEAFRKAVLALDPCVTEEFLKLYVAFKAETNFVDIVPQVKRFRVSLNMRFADVNDPKGLCKDITGIGRWGNGDVEIGLSKLDQLPYVIGLVRQSLELQLGNIGEA</sequence>
<dbReference type="PANTHER" id="PTHR35149">
    <property type="entry name" value="SLL5132 PROTEIN"/>
    <property type="match status" value="1"/>
</dbReference>